<dbReference type="PANTHER" id="PTHR39337">
    <property type="entry name" value="BLR5642 PROTEIN"/>
    <property type="match status" value="1"/>
</dbReference>
<gene>
    <name evidence="2" type="ORF">GCM10011509_17840</name>
</gene>
<comment type="caution">
    <text evidence="2">The sequence shown here is derived from an EMBL/GenBank/DDBJ whole genome shotgun (WGS) entry which is preliminary data.</text>
</comment>
<evidence type="ECO:0000313" key="3">
    <source>
        <dbReference type="Proteomes" id="UP000662111"/>
    </source>
</evidence>
<dbReference type="PANTHER" id="PTHR39337:SF1">
    <property type="entry name" value="BLR5642 PROTEIN"/>
    <property type="match status" value="1"/>
</dbReference>
<proteinExistence type="predicted"/>
<accession>A0ABQ2FAI5</accession>
<keyword evidence="3" id="KW-1185">Reference proteome</keyword>
<protein>
    <recommendedName>
        <fullName evidence="4">DUF488 domain-containing protein</fullName>
    </recommendedName>
</protein>
<dbReference type="InterPro" id="IPR007438">
    <property type="entry name" value="DUF488"/>
</dbReference>
<dbReference type="PIRSF" id="PIRSF024492">
    <property type="entry name" value="UCP024492"/>
    <property type="match status" value="1"/>
</dbReference>
<dbReference type="EMBL" id="BMLB01000003">
    <property type="protein sequence ID" value="GGK69856.1"/>
    <property type="molecule type" value="Genomic_DNA"/>
</dbReference>
<dbReference type="Pfam" id="PF04343">
    <property type="entry name" value="DUF488"/>
    <property type="match status" value="1"/>
</dbReference>
<reference evidence="3" key="1">
    <citation type="journal article" date="2019" name="Int. J. Syst. Evol. Microbiol.">
        <title>The Global Catalogue of Microorganisms (GCM) 10K type strain sequencing project: providing services to taxonomists for standard genome sequencing and annotation.</title>
        <authorList>
            <consortium name="The Broad Institute Genomics Platform"/>
            <consortium name="The Broad Institute Genome Sequencing Center for Infectious Disease"/>
            <person name="Wu L."/>
            <person name="Ma J."/>
        </authorList>
    </citation>
    <scope>NUCLEOTIDE SEQUENCE [LARGE SCALE GENOMIC DNA]</scope>
    <source>
        <strain evidence="3">CGMCC 1.5362</strain>
    </source>
</reference>
<dbReference type="InterPro" id="IPR014519">
    <property type="entry name" value="UCP024492"/>
</dbReference>
<feature type="region of interest" description="Disordered" evidence="1">
    <location>
        <begin position="163"/>
        <end position="188"/>
    </location>
</feature>
<evidence type="ECO:0008006" key="4">
    <source>
        <dbReference type="Google" id="ProtNLM"/>
    </source>
</evidence>
<evidence type="ECO:0000256" key="1">
    <source>
        <dbReference type="SAM" id="MobiDB-lite"/>
    </source>
</evidence>
<dbReference type="RefSeq" id="WP_022921361.1">
    <property type="nucleotide sequence ID" value="NZ_BMLB01000003.1"/>
</dbReference>
<organism evidence="2 3">
    <name type="scientific">Ornithinimicrobium pekingense</name>
    <dbReference type="NCBI Taxonomy" id="384677"/>
    <lineage>
        <taxon>Bacteria</taxon>
        <taxon>Bacillati</taxon>
        <taxon>Actinomycetota</taxon>
        <taxon>Actinomycetes</taxon>
        <taxon>Micrococcales</taxon>
        <taxon>Ornithinimicrobiaceae</taxon>
        <taxon>Ornithinimicrobium</taxon>
    </lineage>
</organism>
<dbReference type="Proteomes" id="UP000662111">
    <property type="component" value="Unassembled WGS sequence"/>
</dbReference>
<evidence type="ECO:0000313" key="2">
    <source>
        <dbReference type="EMBL" id="GGK69856.1"/>
    </source>
</evidence>
<sequence length="188" mass="20873">MDAAREHPVLVTVGHGTLDSDGLGALLQDAGVRRLVDVRRFPGSRTNPAAKRPALEDMAADRGVDYRWDERLGGRRRLAPDEPGPDSWWRVAQFRAYAAWTRTPDFRAGLERLLDDVRAARTAVMCSESVWWRCHRRLVADVVLAEQDVPVLHLMHDGRLTPHTVSDGARAGEDGRLVWDGPPGPGDS</sequence>
<name>A0ABQ2FAI5_9MICO</name>